<comment type="caution">
    <text evidence="5">The sequence shown here is derived from an EMBL/GenBank/DDBJ whole genome shotgun (WGS) entry which is preliminary data.</text>
</comment>
<sequence>MIDDDSTSEQTFPVPYLREAYLRRFPPAAAQRLETVFTLKSASQQINNVLNEWLEGTAGSPARFQTLALLWGAGDRFVPHQEIIAALQVKRATVSALMFSLEQEGLVQSIGDEKDRRRLLATLTEKGKKVITSAMELNAHRLEKVFVDLSPDELHLLQSLLRRMRDGFVKFSSEKN</sequence>
<gene>
    <name evidence="5" type="ORF">ISP18_18660</name>
</gene>
<evidence type="ECO:0000256" key="1">
    <source>
        <dbReference type="ARBA" id="ARBA00023015"/>
    </source>
</evidence>
<dbReference type="SUPFAM" id="SSF46785">
    <property type="entry name" value="Winged helix' DNA-binding domain"/>
    <property type="match status" value="1"/>
</dbReference>
<accession>A0ABW8IN32</accession>
<name>A0ABW8IN32_9GAMM</name>
<keyword evidence="6" id="KW-1185">Reference proteome</keyword>
<dbReference type="InterPro" id="IPR039422">
    <property type="entry name" value="MarR/SlyA-like"/>
</dbReference>
<dbReference type="PRINTS" id="PR00598">
    <property type="entry name" value="HTHMARR"/>
</dbReference>
<dbReference type="Pfam" id="PF13463">
    <property type="entry name" value="HTH_27"/>
    <property type="match status" value="1"/>
</dbReference>
<reference evidence="5 6" key="1">
    <citation type="submission" date="2020-10" db="EMBL/GenBank/DDBJ databases">
        <title>Phylogeny of dyella-like bacteria.</title>
        <authorList>
            <person name="Fu J."/>
        </authorList>
    </citation>
    <scope>NUCLEOTIDE SEQUENCE [LARGE SCALE GENOMIC DNA]</scope>
    <source>
        <strain evidence="5 6">DHG40</strain>
    </source>
</reference>
<organism evidence="5 6">
    <name type="scientific">Dyella humi</name>
    <dbReference type="NCBI Taxonomy" id="1770547"/>
    <lineage>
        <taxon>Bacteria</taxon>
        <taxon>Pseudomonadati</taxon>
        <taxon>Pseudomonadota</taxon>
        <taxon>Gammaproteobacteria</taxon>
        <taxon>Lysobacterales</taxon>
        <taxon>Rhodanobacteraceae</taxon>
        <taxon>Dyella</taxon>
    </lineage>
</organism>
<proteinExistence type="predicted"/>
<dbReference type="PROSITE" id="PS01117">
    <property type="entry name" value="HTH_MARR_1"/>
    <property type="match status" value="1"/>
</dbReference>
<protein>
    <submittedName>
        <fullName evidence="5">Winged helix-turn-helix transcriptional regulator</fullName>
    </submittedName>
</protein>
<dbReference type="Proteomes" id="UP001620409">
    <property type="component" value="Unassembled WGS sequence"/>
</dbReference>
<dbReference type="InterPro" id="IPR000835">
    <property type="entry name" value="HTH_MarR-typ"/>
</dbReference>
<keyword evidence="2" id="KW-0238">DNA-binding</keyword>
<dbReference type="PANTHER" id="PTHR33164:SF101">
    <property type="entry name" value="TRANSCRIPTIONAL REPRESSOR MPRA"/>
    <property type="match status" value="1"/>
</dbReference>
<evidence type="ECO:0000256" key="3">
    <source>
        <dbReference type="ARBA" id="ARBA00023163"/>
    </source>
</evidence>
<evidence type="ECO:0000313" key="5">
    <source>
        <dbReference type="EMBL" id="MFK2856637.1"/>
    </source>
</evidence>
<dbReference type="SMART" id="SM00347">
    <property type="entry name" value="HTH_MARR"/>
    <property type="match status" value="1"/>
</dbReference>
<keyword evidence="3" id="KW-0804">Transcription</keyword>
<dbReference type="InterPro" id="IPR036390">
    <property type="entry name" value="WH_DNA-bd_sf"/>
</dbReference>
<dbReference type="EMBL" id="JADIKI010000023">
    <property type="protein sequence ID" value="MFK2856637.1"/>
    <property type="molecule type" value="Genomic_DNA"/>
</dbReference>
<dbReference type="PROSITE" id="PS50995">
    <property type="entry name" value="HTH_MARR_2"/>
    <property type="match status" value="1"/>
</dbReference>
<evidence type="ECO:0000313" key="6">
    <source>
        <dbReference type="Proteomes" id="UP001620409"/>
    </source>
</evidence>
<evidence type="ECO:0000256" key="2">
    <source>
        <dbReference type="ARBA" id="ARBA00023125"/>
    </source>
</evidence>
<dbReference type="InterPro" id="IPR036388">
    <property type="entry name" value="WH-like_DNA-bd_sf"/>
</dbReference>
<keyword evidence="1" id="KW-0805">Transcription regulation</keyword>
<feature type="domain" description="HTH marR-type" evidence="4">
    <location>
        <begin position="32"/>
        <end position="166"/>
    </location>
</feature>
<dbReference type="RefSeq" id="WP_380015731.1">
    <property type="nucleotide sequence ID" value="NZ_JADIKI010000023.1"/>
</dbReference>
<evidence type="ECO:0000259" key="4">
    <source>
        <dbReference type="PROSITE" id="PS50995"/>
    </source>
</evidence>
<dbReference type="PANTHER" id="PTHR33164">
    <property type="entry name" value="TRANSCRIPTIONAL REGULATOR, MARR FAMILY"/>
    <property type="match status" value="1"/>
</dbReference>
<dbReference type="Gene3D" id="1.10.10.10">
    <property type="entry name" value="Winged helix-like DNA-binding domain superfamily/Winged helix DNA-binding domain"/>
    <property type="match status" value="1"/>
</dbReference>
<dbReference type="InterPro" id="IPR023187">
    <property type="entry name" value="Tscrpt_reg_MarR-type_CS"/>
</dbReference>